<dbReference type="SMART" id="SM00729">
    <property type="entry name" value="Elp3"/>
    <property type="match status" value="1"/>
</dbReference>
<dbReference type="InterPro" id="IPR005909">
    <property type="entry name" value="RaSEA"/>
</dbReference>
<keyword evidence="9" id="KW-1185">Reference proteome</keyword>
<reference evidence="8" key="2">
    <citation type="submission" date="2022-09" db="EMBL/GenBank/DDBJ databases">
        <authorList>
            <person name="Sun Q."/>
            <person name="Ohkuma M."/>
        </authorList>
    </citation>
    <scope>NUCLEOTIDE SEQUENCE</scope>
    <source>
        <strain evidence="8">JCM 13583</strain>
    </source>
</reference>
<reference evidence="8" key="1">
    <citation type="journal article" date="2014" name="Int. J. Syst. Evol. Microbiol.">
        <title>Complete genome sequence of Corynebacterium casei LMG S-19264T (=DSM 44701T), isolated from a smear-ripened cheese.</title>
        <authorList>
            <consortium name="US DOE Joint Genome Institute (JGI-PGF)"/>
            <person name="Walter F."/>
            <person name="Albersmeier A."/>
            <person name="Kalinowski J."/>
            <person name="Ruckert C."/>
        </authorList>
    </citation>
    <scope>NUCLEOTIDE SEQUENCE</scope>
    <source>
        <strain evidence="8">JCM 13583</strain>
    </source>
</reference>
<dbReference type="Pfam" id="PF04055">
    <property type="entry name" value="Radical_SAM"/>
    <property type="match status" value="1"/>
</dbReference>
<keyword evidence="3" id="KW-0949">S-adenosyl-L-methionine</keyword>
<dbReference type="PROSITE" id="PS51918">
    <property type="entry name" value="RADICAL_SAM"/>
    <property type="match status" value="1"/>
</dbReference>
<dbReference type="InterPro" id="IPR039661">
    <property type="entry name" value="ELP3"/>
</dbReference>
<dbReference type="GO" id="GO:0003824">
    <property type="term" value="F:catalytic activity"/>
    <property type="evidence" value="ECO:0007669"/>
    <property type="project" value="InterPro"/>
</dbReference>
<keyword evidence="2" id="KW-0004">4Fe-4S</keyword>
<sequence length="351" mass="40374">MVERDYAAFIKSLMPEGHRNRDNQRPVSIWREKDRLRGFPEDTAVVIFRTRGCSWYRFSSCSMCGYFNDTSPTVTEEDLMRQVDYLANSLGGVSVLKVFTSGSFLDPMEVPPPVRQYFVDTVAAKLDKLLVESRTEYIREENLREIISSGVPTRVAIGLESSSDEVIRRSVNKGSSFRKFVDAALRARSLGLEVRTYLLLKPPMMDEESAVQDCIKSVQDAAPYSNDVSVNPMNIQRNTFVEFLYSRGLYRPPRLWSVARVLLSTRKSGTQVISYPTAGNKERGAHNDEDSRELLSLIYRCSLEQDFSALERYMERCPEKYWREIRMEASQLEQVDFRLLSSRVARSSVWL</sequence>
<feature type="domain" description="Radical SAM core" evidence="7">
    <location>
        <begin position="38"/>
        <end position="266"/>
    </location>
</feature>
<dbReference type="InterPro" id="IPR058240">
    <property type="entry name" value="rSAM_sf"/>
</dbReference>
<organism evidence="8 9">
    <name type="scientific">Thermogymnomonas acidicola</name>
    <dbReference type="NCBI Taxonomy" id="399579"/>
    <lineage>
        <taxon>Archaea</taxon>
        <taxon>Methanobacteriati</taxon>
        <taxon>Thermoplasmatota</taxon>
        <taxon>Thermoplasmata</taxon>
        <taxon>Thermoplasmatales</taxon>
        <taxon>Thermogymnomonas</taxon>
    </lineage>
</organism>
<evidence type="ECO:0000256" key="6">
    <source>
        <dbReference type="ARBA" id="ARBA00023014"/>
    </source>
</evidence>
<dbReference type="PANTHER" id="PTHR11135:SF0">
    <property type="entry name" value="ELONGATOR COMPLEX PROTEIN 3"/>
    <property type="match status" value="1"/>
</dbReference>
<protein>
    <submittedName>
        <fullName evidence="8">TIGR01210 family radical SAM protein</fullName>
    </submittedName>
</protein>
<dbReference type="EMBL" id="BMNY01000001">
    <property type="protein sequence ID" value="GGM74103.1"/>
    <property type="molecule type" value="Genomic_DNA"/>
</dbReference>
<dbReference type="InterPro" id="IPR007197">
    <property type="entry name" value="rSAM"/>
</dbReference>
<evidence type="ECO:0000256" key="4">
    <source>
        <dbReference type="ARBA" id="ARBA00022723"/>
    </source>
</evidence>
<dbReference type="RefSeq" id="WP_188680852.1">
    <property type="nucleotide sequence ID" value="NZ_BMNY01000001.1"/>
</dbReference>
<evidence type="ECO:0000259" key="7">
    <source>
        <dbReference type="PROSITE" id="PS51918"/>
    </source>
</evidence>
<keyword evidence="5" id="KW-0408">Iron</keyword>
<dbReference type="GO" id="GO:0046872">
    <property type="term" value="F:metal ion binding"/>
    <property type="evidence" value="ECO:0007669"/>
    <property type="project" value="UniProtKB-KW"/>
</dbReference>
<dbReference type="AlphaFoldDB" id="A0AA37BRB2"/>
<accession>A0AA37BRB2</accession>
<dbReference type="NCBIfam" id="TIGR01210">
    <property type="entry name" value="archaeosine biosynthesis radical SAM protein RaSEA"/>
    <property type="match status" value="1"/>
</dbReference>
<dbReference type="SFLD" id="SFLDS00029">
    <property type="entry name" value="Radical_SAM"/>
    <property type="match status" value="1"/>
</dbReference>
<comment type="cofactor">
    <cofactor evidence="1">
        <name>[4Fe-4S] cluster</name>
        <dbReference type="ChEBI" id="CHEBI:49883"/>
    </cofactor>
</comment>
<evidence type="ECO:0000313" key="9">
    <source>
        <dbReference type="Proteomes" id="UP000632195"/>
    </source>
</evidence>
<dbReference type="GO" id="GO:0005737">
    <property type="term" value="C:cytoplasm"/>
    <property type="evidence" value="ECO:0007669"/>
    <property type="project" value="TreeGrafter"/>
</dbReference>
<proteinExistence type="predicted"/>
<dbReference type="PIRSF" id="PIRSF004954">
    <property type="entry name" value="Radical_SAM"/>
    <property type="match status" value="1"/>
</dbReference>
<dbReference type="PANTHER" id="PTHR11135">
    <property type="entry name" value="HISTONE ACETYLTRANSFERASE-RELATED"/>
    <property type="match status" value="1"/>
</dbReference>
<evidence type="ECO:0000256" key="5">
    <source>
        <dbReference type="ARBA" id="ARBA00023004"/>
    </source>
</evidence>
<keyword evidence="6" id="KW-0411">Iron-sulfur</keyword>
<name>A0AA37BRB2_9ARCH</name>
<dbReference type="SUPFAM" id="SSF102114">
    <property type="entry name" value="Radical SAM enzymes"/>
    <property type="match status" value="1"/>
</dbReference>
<dbReference type="Proteomes" id="UP000632195">
    <property type="component" value="Unassembled WGS sequence"/>
</dbReference>
<evidence type="ECO:0000256" key="2">
    <source>
        <dbReference type="ARBA" id="ARBA00022485"/>
    </source>
</evidence>
<evidence type="ECO:0000313" key="8">
    <source>
        <dbReference type="EMBL" id="GGM74103.1"/>
    </source>
</evidence>
<dbReference type="GO" id="GO:0002926">
    <property type="term" value="P:tRNA wobble base 5-methoxycarbonylmethyl-2-thiouridinylation"/>
    <property type="evidence" value="ECO:0007669"/>
    <property type="project" value="TreeGrafter"/>
</dbReference>
<dbReference type="InterPro" id="IPR006638">
    <property type="entry name" value="Elp3/MiaA/NifB-like_rSAM"/>
</dbReference>
<evidence type="ECO:0000256" key="3">
    <source>
        <dbReference type="ARBA" id="ARBA00022691"/>
    </source>
</evidence>
<gene>
    <name evidence="8" type="ORF">GCM10007108_10090</name>
</gene>
<comment type="caution">
    <text evidence="8">The sequence shown here is derived from an EMBL/GenBank/DDBJ whole genome shotgun (WGS) entry which is preliminary data.</text>
</comment>
<keyword evidence="4" id="KW-0479">Metal-binding</keyword>
<evidence type="ECO:0000256" key="1">
    <source>
        <dbReference type="ARBA" id="ARBA00001966"/>
    </source>
</evidence>
<dbReference type="GO" id="GO:0051539">
    <property type="term" value="F:4 iron, 4 sulfur cluster binding"/>
    <property type="evidence" value="ECO:0007669"/>
    <property type="project" value="UniProtKB-KW"/>
</dbReference>